<feature type="domain" description="UBA" evidence="4">
    <location>
        <begin position="216"/>
        <end position="258"/>
    </location>
</feature>
<dbReference type="PROSITE" id="PS50115">
    <property type="entry name" value="ARFGAP"/>
    <property type="match status" value="1"/>
</dbReference>
<dbReference type="EMBL" id="KV454017">
    <property type="protein sequence ID" value="ODV93709.1"/>
    <property type="molecule type" value="Genomic_DNA"/>
</dbReference>
<dbReference type="InterPro" id="IPR015940">
    <property type="entry name" value="UBA"/>
</dbReference>
<proteinExistence type="predicted"/>
<dbReference type="InterPro" id="IPR051718">
    <property type="entry name" value="ARF_GTPase-activating"/>
</dbReference>
<keyword evidence="2" id="KW-0175">Coiled coil</keyword>
<gene>
    <name evidence="6" type="ORF">PACTADRAFT_51471</name>
</gene>
<feature type="compositionally biased region" description="Polar residues" evidence="3">
    <location>
        <begin position="291"/>
        <end position="318"/>
    </location>
</feature>
<dbReference type="PANTHER" id="PTHR45705:SF9">
    <property type="entry name" value="PROTEIN GTS1"/>
    <property type="match status" value="1"/>
</dbReference>
<keyword evidence="1" id="KW-0862">Zinc</keyword>
<name>A0A1E4TPR5_PACTA</name>
<dbReference type="InterPro" id="IPR009060">
    <property type="entry name" value="UBA-like_sf"/>
</dbReference>
<dbReference type="SMART" id="SM00165">
    <property type="entry name" value="UBA"/>
    <property type="match status" value="1"/>
</dbReference>
<feature type="coiled-coil region" evidence="2">
    <location>
        <begin position="415"/>
        <end position="457"/>
    </location>
</feature>
<dbReference type="Gene3D" id="1.10.220.150">
    <property type="entry name" value="Arf GTPase activating protein"/>
    <property type="match status" value="1"/>
</dbReference>
<accession>A0A1E4TPR5</accession>
<dbReference type="SUPFAM" id="SSF57863">
    <property type="entry name" value="ArfGap/RecO-like zinc finger"/>
    <property type="match status" value="1"/>
</dbReference>
<evidence type="ECO:0000256" key="1">
    <source>
        <dbReference type="PROSITE-ProRule" id="PRU00288"/>
    </source>
</evidence>
<reference evidence="7" key="1">
    <citation type="submission" date="2016-05" db="EMBL/GenBank/DDBJ databases">
        <title>Comparative genomics of biotechnologically important yeasts.</title>
        <authorList>
            <consortium name="DOE Joint Genome Institute"/>
            <person name="Riley R."/>
            <person name="Haridas S."/>
            <person name="Wolfe K.H."/>
            <person name="Lopes M.R."/>
            <person name="Hittinger C.T."/>
            <person name="Goker M."/>
            <person name="Salamov A."/>
            <person name="Wisecaver J."/>
            <person name="Long T.M."/>
            <person name="Aerts A.L."/>
            <person name="Barry K."/>
            <person name="Choi C."/>
            <person name="Clum A."/>
            <person name="Coughlan A.Y."/>
            <person name="Deshpande S."/>
            <person name="Douglass A.P."/>
            <person name="Hanson S.J."/>
            <person name="Klenk H.-P."/>
            <person name="Labutti K."/>
            <person name="Lapidus A."/>
            <person name="Lindquist E."/>
            <person name="Lipzen A."/>
            <person name="Meier-Kolthoff J.P."/>
            <person name="Ohm R.A."/>
            <person name="Otillar R.P."/>
            <person name="Pangilinan J."/>
            <person name="Peng Y."/>
            <person name="Rokas A."/>
            <person name="Rosa C.A."/>
            <person name="Scheuner C."/>
            <person name="Sibirny A.A."/>
            <person name="Slot J.C."/>
            <person name="Stielow J.B."/>
            <person name="Sun H."/>
            <person name="Kurtzman C.P."/>
            <person name="Blackwell M."/>
            <person name="Grigoriev I.V."/>
            <person name="Jeffries T.W."/>
        </authorList>
    </citation>
    <scope>NUCLEOTIDE SEQUENCE [LARGE SCALE GENOMIC DNA]</scope>
    <source>
        <strain evidence="7">NRRL Y-2460</strain>
    </source>
</reference>
<dbReference type="AlphaFoldDB" id="A0A1E4TPR5"/>
<dbReference type="SUPFAM" id="SSF46934">
    <property type="entry name" value="UBA-like"/>
    <property type="match status" value="1"/>
</dbReference>
<dbReference type="SMART" id="SM00105">
    <property type="entry name" value="ArfGap"/>
    <property type="match status" value="1"/>
</dbReference>
<feature type="compositionally biased region" description="Low complexity" evidence="3">
    <location>
        <begin position="137"/>
        <end position="155"/>
    </location>
</feature>
<dbReference type="InterPro" id="IPR038508">
    <property type="entry name" value="ArfGAP_dom_sf"/>
</dbReference>
<evidence type="ECO:0000259" key="4">
    <source>
        <dbReference type="PROSITE" id="PS50030"/>
    </source>
</evidence>
<sequence length="475" mass="53489">MGRHQSRIEARLINLLNSPENANKCGECGSQYPTWASYNLGIFLCGRCASLHKKLGSDISKVKSLSLDTWTDGEIDKLSYVGNKKARSIWNPKKVPFPFDDEDTAAIEQYLRQKYIKGQFRYDAIDDDEYDGFINDRGGINSRGSSRGSSLSSSRRNIRGRSKGYYDDDYGYDDTDTRKHRLSKSLSRHTTGSVASKRFESYPKLTHRPVSSYERDMYSKQTMRLKREFGFTDTDAIVEALTLTKGNVNMAIEIMIDDQKSGRPSSGAASSRDTLSSDSKPPPLPKRKDNFLTSTKTGSASSVGFGSNDQSFDWLSGNSPPPQSAVFTGTGMVQQQAQQVQQLQQAQPQSQPQLLQYVDPNTGVITYVDPTTGQQYIDPNQQQMPFQQPVQTGLGLDKNTLLSLYQRPDLFSSSVNVTEDQKLRIQRQLEQEQQLALQQQQQQLALQQQIALQQQQQQQQQAYYLQQQGHTGFFG</sequence>
<dbReference type="STRING" id="669874.A0A1E4TPR5"/>
<evidence type="ECO:0000259" key="5">
    <source>
        <dbReference type="PROSITE" id="PS50115"/>
    </source>
</evidence>
<feature type="region of interest" description="Disordered" evidence="3">
    <location>
        <begin position="136"/>
        <end position="162"/>
    </location>
</feature>
<dbReference type="GO" id="GO:0005096">
    <property type="term" value="F:GTPase activator activity"/>
    <property type="evidence" value="ECO:0007669"/>
    <property type="project" value="InterPro"/>
</dbReference>
<dbReference type="GO" id="GO:0005737">
    <property type="term" value="C:cytoplasm"/>
    <property type="evidence" value="ECO:0007669"/>
    <property type="project" value="TreeGrafter"/>
</dbReference>
<evidence type="ECO:0000256" key="3">
    <source>
        <dbReference type="SAM" id="MobiDB-lite"/>
    </source>
</evidence>
<keyword evidence="1" id="KW-0479">Metal-binding</keyword>
<feature type="domain" description="Arf-GAP" evidence="5">
    <location>
        <begin position="10"/>
        <end position="129"/>
    </location>
</feature>
<dbReference type="PANTHER" id="PTHR45705">
    <property type="entry name" value="FI20236P1"/>
    <property type="match status" value="1"/>
</dbReference>
<dbReference type="InterPro" id="IPR001164">
    <property type="entry name" value="ArfGAP_dom"/>
</dbReference>
<evidence type="ECO:0000313" key="7">
    <source>
        <dbReference type="Proteomes" id="UP000094236"/>
    </source>
</evidence>
<dbReference type="Gene3D" id="1.10.8.10">
    <property type="entry name" value="DNA helicase RuvA subunit, C-terminal domain"/>
    <property type="match status" value="1"/>
</dbReference>
<dbReference type="GO" id="GO:0008270">
    <property type="term" value="F:zinc ion binding"/>
    <property type="evidence" value="ECO:0007669"/>
    <property type="project" value="UniProtKB-KW"/>
</dbReference>
<evidence type="ECO:0000256" key="2">
    <source>
        <dbReference type="SAM" id="Coils"/>
    </source>
</evidence>
<organism evidence="6 7">
    <name type="scientific">Pachysolen tannophilus NRRL Y-2460</name>
    <dbReference type="NCBI Taxonomy" id="669874"/>
    <lineage>
        <taxon>Eukaryota</taxon>
        <taxon>Fungi</taxon>
        <taxon>Dikarya</taxon>
        <taxon>Ascomycota</taxon>
        <taxon>Saccharomycotina</taxon>
        <taxon>Pichiomycetes</taxon>
        <taxon>Pachysolenaceae</taxon>
        <taxon>Pachysolen</taxon>
    </lineage>
</organism>
<dbReference type="CDD" id="cd08204">
    <property type="entry name" value="ArfGap"/>
    <property type="match status" value="1"/>
</dbReference>
<feature type="region of interest" description="Disordered" evidence="3">
    <location>
        <begin position="258"/>
        <end position="331"/>
    </location>
</feature>
<dbReference type="Proteomes" id="UP000094236">
    <property type="component" value="Unassembled WGS sequence"/>
</dbReference>
<dbReference type="Pfam" id="PF01412">
    <property type="entry name" value="ArfGap"/>
    <property type="match status" value="1"/>
</dbReference>
<feature type="compositionally biased region" description="Low complexity" evidence="3">
    <location>
        <begin position="262"/>
        <end position="279"/>
    </location>
</feature>
<protein>
    <recommendedName>
        <fullName evidence="8">Arf-GAP domain-containing protein</fullName>
    </recommendedName>
</protein>
<keyword evidence="1" id="KW-0863">Zinc-finger</keyword>
<dbReference type="PROSITE" id="PS50030">
    <property type="entry name" value="UBA"/>
    <property type="match status" value="1"/>
</dbReference>
<dbReference type="OrthoDB" id="10266696at2759"/>
<evidence type="ECO:0000313" key="6">
    <source>
        <dbReference type="EMBL" id="ODV93709.1"/>
    </source>
</evidence>
<dbReference type="InterPro" id="IPR037278">
    <property type="entry name" value="ARFGAP/RecO"/>
</dbReference>
<evidence type="ECO:0008006" key="8">
    <source>
        <dbReference type="Google" id="ProtNLM"/>
    </source>
</evidence>
<dbReference type="PRINTS" id="PR00405">
    <property type="entry name" value="REVINTRACTNG"/>
</dbReference>
<keyword evidence="7" id="KW-1185">Reference proteome</keyword>